<evidence type="ECO:0000313" key="3">
    <source>
        <dbReference type="Proteomes" id="UP000230750"/>
    </source>
</evidence>
<dbReference type="AlphaFoldDB" id="A0A2G8LHX1"/>
<accession>A0A2G8LHX1</accession>
<keyword evidence="3" id="KW-1185">Reference proteome</keyword>
<dbReference type="EMBL" id="MRZV01000073">
    <property type="protein sequence ID" value="PIK59812.1"/>
    <property type="molecule type" value="Genomic_DNA"/>
</dbReference>
<evidence type="ECO:0000256" key="1">
    <source>
        <dbReference type="SAM" id="MobiDB-lite"/>
    </source>
</evidence>
<protein>
    <submittedName>
        <fullName evidence="2">Uncharacterized protein</fullName>
    </submittedName>
</protein>
<proteinExistence type="predicted"/>
<reference evidence="2 3" key="1">
    <citation type="journal article" date="2017" name="PLoS Biol.">
        <title>The sea cucumber genome provides insights into morphological evolution and visceral regeneration.</title>
        <authorList>
            <person name="Zhang X."/>
            <person name="Sun L."/>
            <person name="Yuan J."/>
            <person name="Sun Y."/>
            <person name="Gao Y."/>
            <person name="Zhang L."/>
            <person name="Li S."/>
            <person name="Dai H."/>
            <person name="Hamel J.F."/>
            <person name="Liu C."/>
            <person name="Yu Y."/>
            <person name="Liu S."/>
            <person name="Lin W."/>
            <person name="Guo K."/>
            <person name="Jin S."/>
            <person name="Xu P."/>
            <person name="Storey K.B."/>
            <person name="Huan P."/>
            <person name="Zhang T."/>
            <person name="Zhou Y."/>
            <person name="Zhang J."/>
            <person name="Lin C."/>
            <person name="Li X."/>
            <person name="Xing L."/>
            <person name="Huo D."/>
            <person name="Sun M."/>
            <person name="Wang L."/>
            <person name="Mercier A."/>
            <person name="Li F."/>
            <person name="Yang H."/>
            <person name="Xiang J."/>
        </authorList>
    </citation>
    <scope>NUCLEOTIDE SEQUENCE [LARGE SCALE GENOMIC DNA]</scope>
    <source>
        <strain evidence="2">Shaxun</strain>
        <tissue evidence="2">Muscle</tissue>
    </source>
</reference>
<organism evidence="2 3">
    <name type="scientific">Stichopus japonicus</name>
    <name type="common">Sea cucumber</name>
    <dbReference type="NCBI Taxonomy" id="307972"/>
    <lineage>
        <taxon>Eukaryota</taxon>
        <taxon>Metazoa</taxon>
        <taxon>Echinodermata</taxon>
        <taxon>Eleutherozoa</taxon>
        <taxon>Echinozoa</taxon>
        <taxon>Holothuroidea</taxon>
        <taxon>Aspidochirotacea</taxon>
        <taxon>Aspidochirotida</taxon>
        <taxon>Stichopodidae</taxon>
        <taxon>Apostichopus</taxon>
    </lineage>
</organism>
<feature type="compositionally biased region" description="Basic residues" evidence="1">
    <location>
        <begin position="105"/>
        <end position="125"/>
    </location>
</feature>
<sequence length="155" mass="17427">MGAFQIEVKTLSGKKPIVFAWENPVKKMIQCVLVSCPCQGITLPATHDMKEDPNGAVVMDQNMACTLVSALEKAELFTYSTLDHVESLMNHIDPNAEENQESLEKKRRNGTRINRERKRRERKIRNGIMHSGLEIDSLSGPEVDSVNILEDTTAF</sequence>
<comment type="caution">
    <text evidence="2">The sequence shown here is derived from an EMBL/GenBank/DDBJ whole genome shotgun (WGS) entry which is preliminary data.</text>
</comment>
<feature type="region of interest" description="Disordered" evidence="1">
    <location>
        <begin position="97"/>
        <end position="125"/>
    </location>
</feature>
<gene>
    <name evidence="2" type="ORF">BSL78_03267</name>
</gene>
<evidence type="ECO:0000313" key="2">
    <source>
        <dbReference type="EMBL" id="PIK59812.1"/>
    </source>
</evidence>
<name>A0A2G8LHX1_STIJA</name>
<dbReference type="Proteomes" id="UP000230750">
    <property type="component" value="Unassembled WGS sequence"/>
</dbReference>